<proteinExistence type="predicted"/>
<evidence type="ECO:0000313" key="2">
    <source>
        <dbReference type="Proteomes" id="UP001396334"/>
    </source>
</evidence>
<accession>A0ABR1ZW48</accession>
<organism evidence="1 2">
    <name type="scientific">Hibiscus sabdariffa</name>
    <name type="common">roselle</name>
    <dbReference type="NCBI Taxonomy" id="183260"/>
    <lineage>
        <taxon>Eukaryota</taxon>
        <taxon>Viridiplantae</taxon>
        <taxon>Streptophyta</taxon>
        <taxon>Embryophyta</taxon>
        <taxon>Tracheophyta</taxon>
        <taxon>Spermatophyta</taxon>
        <taxon>Magnoliopsida</taxon>
        <taxon>eudicotyledons</taxon>
        <taxon>Gunneridae</taxon>
        <taxon>Pentapetalae</taxon>
        <taxon>rosids</taxon>
        <taxon>malvids</taxon>
        <taxon>Malvales</taxon>
        <taxon>Malvaceae</taxon>
        <taxon>Malvoideae</taxon>
        <taxon>Hibiscus</taxon>
    </lineage>
</organism>
<evidence type="ECO:0000313" key="1">
    <source>
        <dbReference type="EMBL" id="KAK8484818.1"/>
    </source>
</evidence>
<dbReference type="Proteomes" id="UP001396334">
    <property type="component" value="Unassembled WGS sequence"/>
</dbReference>
<comment type="caution">
    <text evidence="1">The sequence shown here is derived from an EMBL/GenBank/DDBJ whole genome shotgun (WGS) entry which is preliminary data.</text>
</comment>
<protein>
    <submittedName>
        <fullName evidence="1">Uncharacterized protein</fullName>
    </submittedName>
</protein>
<dbReference type="EMBL" id="JBBPBN010000535">
    <property type="protein sequence ID" value="KAK8484818.1"/>
    <property type="molecule type" value="Genomic_DNA"/>
</dbReference>
<keyword evidence="2" id="KW-1185">Reference proteome</keyword>
<gene>
    <name evidence="1" type="ORF">V6N11_051335</name>
</gene>
<name>A0ABR1ZW48_9ROSI</name>
<reference evidence="1 2" key="1">
    <citation type="journal article" date="2024" name="G3 (Bethesda)">
        <title>Genome assembly of Hibiscus sabdariffa L. provides insights into metabolisms of medicinal natural products.</title>
        <authorList>
            <person name="Kim T."/>
        </authorList>
    </citation>
    <scope>NUCLEOTIDE SEQUENCE [LARGE SCALE GENOMIC DNA]</scope>
    <source>
        <strain evidence="1">TK-2024</strain>
        <tissue evidence="1">Old leaves</tissue>
    </source>
</reference>
<sequence>MLPEVNRPIAPVNAFQDGIEFDQEAIPPVADLHDGVDETNLSLPAPHFEYTTLPLKSISIGNAELDNFGIGFVSGLAIDHSAAASLPLQNYVISTLERHVEAEVPESTPTESIDPVQSGNTTLPASESGVSSVPIVHNSYSMVT</sequence>